<evidence type="ECO:0000313" key="1">
    <source>
        <dbReference type="EMBL" id="AFS51945.1"/>
    </source>
</evidence>
<proteinExistence type="predicted"/>
<reference evidence="1" key="1">
    <citation type="submission" date="2012-06" db="EMBL/GenBank/DDBJ databases">
        <title>Genomic sequencing and analysis of the Dendrolimus kikuchii nucleopolyhedrovirus.</title>
        <authorList>
            <person name="Yang M.M."/>
        </authorList>
    </citation>
    <scope>NUCLEOTIDE SEQUENCE</scope>
    <source>
        <strain evidence="1">YN</strain>
    </source>
</reference>
<gene>
    <name evidence="1" type="primary">lef-4</name>
</gene>
<dbReference type="Pfam" id="PF05098">
    <property type="entry name" value="LEF-4"/>
    <property type="match status" value="1"/>
</dbReference>
<dbReference type="EMBL" id="JX193905">
    <property type="protein sequence ID" value="AFS51945.1"/>
    <property type="molecule type" value="Genomic_DNA"/>
</dbReference>
<protein>
    <submittedName>
        <fullName evidence="1">DekiORF67</fullName>
    </submittedName>
</protein>
<dbReference type="GO" id="GO:0006355">
    <property type="term" value="P:regulation of DNA-templated transcription"/>
    <property type="evidence" value="ECO:0007669"/>
    <property type="project" value="InterPro"/>
</dbReference>
<organism evidence="1">
    <name type="scientific">Dendrolimus kikuchii nucleopolyhedrovirus</name>
    <dbReference type="NCBI Taxonomy" id="1219875"/>
    <lineage>
        <taxon>Viruses</taxon>
        <taxon>Viruses incertae sedis</taxon>
        <taxon>Naldaviricetes</taxon>
        <taxon>Lefavirales</taxon>
        <taxon>Baculoviridae</taxon>
        <taxon>Alphabaculovirus</taxon>
    </lineage>
</organism>
<accession>V9LSY3</accession>
<name>V9LSY3_9ABAC</name>
<dbReference type="InterPro" id="IPR007790">
    <property type="entry name" value="LEF-4"/>
</dbReference>
<sequence>MSDNGDDAVIVEKEISYSMNFSQDVLYKILNSYIIVNHPLAEQYFDLYDERDVRTRMFGDDTISSVAKCTLQHKKFVHWLENTNVLVPLVWRESTETAVSCKRVLSKLNKIVQVNVYRCEGVEIKFEHVYFSQNDIDSFDATMSNKIMKLLCLLERTDRAGDACAGAQNSQLGSDEIFARIRVECEFGGAAPERATLDAMCKIIVAMEAEADGQNIAPSLPYTTLLDRIIPRKFEHEQRIVYRSDGGQFDNSIVKKWALKLDGVRGRGLFMRNFCLIQTDDMQFFASRTPSPFRLNSVVAFQCEVMNDGRIIYVTDVLQIFKYKYNNRTQYECGVRSPYIVDAALAAECVTHLNRCALGVTLDDTTPRSELRFQQFFDPPIRQIDYTTVAVDGYVVLDKDLRYIKYKWITTTELEYDQRTDTFNSSQGPVSEGRLILSDIKTFEHGHIYECAVTDTAINVIKHRPDRIVPN</sequence>